<keyword evidence="7 10" id="KW-0460">Magnesium</keyword>
<dbReference type="PANTHER" id="PTHR11907">
    <property type="entry name" value="AMIDOPHOSPHORIBOSYLTRANSFERASE"/>
    <property type="match status" value="1"/>
</dbReference>
<keyword evidence="5 7" id="KW-0658">Purine biosynthesis</keyword>
<keyword evidence="6 7" id="KW-0315">Glutamine amidotransferase</keyword>
<dbReference type="PROSITE" id="PS51278">
    <property type="entry name" value="GATASE_TYPE_2"/>
    <property type="match status" value="1"/>
</dbReference>
<dbReference type="GO" id="GO:0004044">
    <property type="term" value="F:amidophosphoribosyltransferase activity"/>
    <property type="evidence" value="ECO:0007669"/>
    <property type="project" value="UniProtKB-UniRule"/>
</dbReference>
<dbReference type="OrthoDB" id="9801213at2"/>
<dbReference type="Proteomes" id="UP000051673">
    <property type="component" value="Unassembled WGS sequence"/>
</dbReference>
<evidence type="ECO:0000256" key="6">
    <source>
        <dbReference type="ARBA" id="ARBA00022962"/>
    </source>
</evidence>
<comment type="similarity">
    <text evidence="2 7 8">In the C-terminal section; belongs to the purine/pyrimidine phosphoribosyltransferase family.</text>
</comment>
<dbReference type="STRING" id="1620.IV67_GL000464"/>
<dbReference type="EC" id="2.4.2.14" evidence="7"/>
<keyword evidence="7 10" id="KW-0479">Metal-binding</keyword>
<evidence type="ECO:0000256" key="1">
    <source>
        <dbReference type="ARBA" id="ARBA00005209"/>
    </source>
</evidence>
<dbReference type="Gene3D" id="3.60.20.10">
    <property type="entry name" value="Glutamine Phosphoribosylpyrophosphate, subunit 1, domain 1"/>
    <property type="match status" value="1"/>
</dbReference>
<comment type="catalytic activity">
    <reaction evidence="7 8">
        <text>5-phospho-beta-D-ribosylamine + L-glutamate + diphosphate = 5-phospho-alpha-D-ribose 1-diphosphate + L-glutamine + H2O</text>
        <dbReference type="Rhea" id="RHEA:14905"/>
        <dbReference type="ChEBI" id="CHEBI:15377"/>
        <dbReference type="ChEBI" id="CHEBI:29985"/>
        <dbReference type="ChEBI" id="CHEBI:33019"/>
        <dbReference type="ChEBI" id="CHEBI:58017"/>
        <dbReference type="ChEBI" id="CHEBI:58359"/>
        <dbReference type="ChEBI" id="CHEBI:58681"/>
        <dbReference type="EC" id="2.4.2.14"/>
    </reaction>
</comment>
<dbReference type="GO" id="GO:0009113">
    <property type="term" value="P:purine nucleobase biosynthetic process"/>
    <property type="evidence" value="ECO:0007669"/>
    <property type="project" value="UniProtKB-UniRule"/>
</dbReference>
<dbReference type="InterPro" id="IPR029057">
    <property type="entry name" value="PRTase-like"/>
</dbReference>
<dbReference type="HAMAP" id="MF_01931">
    <property type="entry name" value="PurF"/>
    <property type="match status" value="1"/>
</dbReference>
<dbReference type="CDD" id="cd06223">
    <property type="entry name" value="PRTases_typeI"/>
    <property type="match status" value="1"/>
</dbReference>
<protein>
    <recommendedName>
        <fullName evidence="7">Amidophosphoribosyltransferase</fullName>
        <shortName evidence="7">ATase</shortName>
        <ecNumber evidence="7">2.4.2.14</ecNumber>
    </recommendedName>
    <alternativeName>
        <fullName evidence="7">Glutamine phosphoribosylpyrophosphate amidotransferase</fullName>
        <shortName evidence="7">GPATase</shortName>
    </alternativeName>
</protein>
<dbReference type="PATRIC" id="fig|1620.3.peg.469"/>
<proteinExistence type="inferred from homology"/>
<dbReference type="CDD" id="cd00715">
    <property type="entry name" value="GPATase_N"/>
    <property type="match status" value="1"/>
</dbReference>
<comment type="caution">
    <text evidence="12">The sequence shown here is derived from an EMBL/GenBank/DDBJ whole genome shotgun (WGS) entry which is preliminary data.</text>
</comment>
<feature type="binding site" evidence="7 10">
    <location>
        <position position="301"/>
    </location>
    <ligand>
        <name>Mg(2+)</name>
        <dbReference type="ChEBI" id="CHEBI:18420"/>
    </ligand>
</feature>
<dbReference type="InterPro" id="IPR035584">
    <property type="entry name" value="PurF_N"/>
</dbReference>
<feature type="active site" description="Nucleophile" evidence="7 9">
    <location>
        <position position="16"/>
    </location>
</feature>
<evidence type="ECO:0000256" key="5">
    <source>
        <dbReference type="ARBA" id="ARBA00022755"/>
    </source>
</evidence>
<dbReference type="Gene3D" id="3.40.50.2020">
    <property type="match status" value="1"/>
</dbReference>
<comment type="pathway">
    <text evidence="1 7 8">Purine metabolism; IMP biosynthesis via de novo pathway; N(1)-(5-phospho-D-ribosyl)glycinamide from 5-phospho-alpha-D-ribose 1-diphosphate: step 1/2.</text>
</comment>
<dbReference type="EMBL" id="JQCD01000024">
    <property type="protein sequence ID" value="KRN76952.1"/>
    <property type="molecule type" value="Genomic_DNA"/>
</dbReference>
<evidence type="ECO:0000256" key="8">
    <source>
        <dbReference type="PIRNR" id="PIRNR000485"/>
    </source>
</evidence>
<evidence type="ECO:0000313" key="12">
    <source>
        <dbReference type="EMBL" id="KRN76952.1"/>
    </source>
</evidence>
<dbReference type="RefSeq" id="WP_057787790.1">
    <property type="nucleotide sequence ID" value="NZ_JQCD01000024.1"/>
</dbReference>
<dbReference type="Pfam" id="PF13522">
    <property type="entry name" value="GATase_6"/>
    <property type="match status" value="1"/>
</dbReference>
<evidence type="ECO:0000256" key="9">
    <source>
        <dbReference type="PIRSR" id="PIRSR000485-1"/>
    </source>
</evidence>
<dbReference type="InterPro" id="IPR005854">
    <property type="entry name" value="PurF"/>
</dbReference>
<dbReference type="UniPathway" id="UPA00074">
    <property type="reaction ID" value="UER00124"/>
</dbReference>
<keyword evidence="3 7" id="KW-0328">Glycosyltransferase</keyword>
<dbReference type="Pfam" id="PF00156">
    <property type="entry name" value="Pribosyltran"/>
    <property type="match status" value="1"/>
</dbReference>
<evidence type="ECO:0000256" key="10">
    <source>
        <dbReference type="PIRSR" id="PIRSR000485-2"/>
    </source>
</evidence>
<reference evidence="12 13" key="1">
    <citation type="journal article" date="2015" name="Genome Announc.">
        <title>Expanding the biotechnology potential of lactobacilli through comparative genomics of 213 strains and associated genera.</title>
        <authorList>
            <person name="Sun Z."/>
            <person name="Harris H.M."/>
            <person name="McCann A."/>
            <person name="Guo C."/>
            <person name="Argimon S."/>
            <person name="Zhang W."/>
            <person name="Yang X."/>
            <person name="Jeffery I.B."/>
            <person name="Cooney J.C."/>
            <person name="Kagawa T.F."/>
            <person name="Liu W."/>
            <person name="Song Y."/>
            <person name="Salvetti E."/>
            <person name="Wrobel A."/>
            <person name="Rasinkangas P."/>
            <person name="Parkhill J."/>
            <person name="Rea M.C."/>
            <person name="O'Sullivan O."/>
            <person name="Ritari J."/>
            <person name="Douillard F.P."/>
            <person name="Paul Ross R."/>
            <person name="Yang R."/>
            <person name="Briner A.E."/>
            <person name="Felis G.E."/>
            <person name="de Vos W.M."/>
            <person name="Barrangou R."/>
            <person name="Klaenhammer T.R."/>
            <person name="Caufield P.W."/>
            <person name="Cui Y."/>
            <person name="Zhang H."/>
            <person name="O'Toole P.W."/>
        </authorList>
    </citation>
    <scope>NUCLEOTIDE SEQUENCE [LARGE SCALE GENOMIC DNA]</scope>
    <source>
        <strain evidence="12 13">DSM 20014</strain>
    </source>
</reference>
<evidence type="ECO:0000259" key="11">
    <source>
        <dbReference type="PROSITE" id="PS51278"/>
    </source>
</evidence>
<evidence type="ECO:0000313" key="13">
    <source>
        <dbReference type="Proteomes" id="UP000051673"/>
    </source>
</evidence>
<evidence type="ECO:0000256" key="3">
    <source>
        <dbReference type="ARBA" id="ARBA00022676"/>
    </source>
</evidence>
<evidence type="ECO:0000256" key="2">
    <source>
        <dbReference type="ARBA" id="ARBA00010138"/>
    </source>
</evidence>
<feature type="binding site" evidence="7 10">
    <location>
        <position position="364"/>
    </location>
    <ligand>
        <name>Mg(2+)</name>
        <dbReference type="ChEBI" id="CHEBI:18420"/>
    </ligand>
</feature>
<feature type="binding site" evidence="7 10">
    <location>
        <position position="363"/>
    </location>
    <ligand>
        <name>Mg(2+)</name>
        <dbReference type="ChEBI" id="CHEBI:18420"/>
    </ligand>
</feature>
<name>A0A0R2JHZ3_9LACO</name>
<dbReference type="AlphaFoldDB" id="A0A0R2JHZ3"/>
<dbReference type="GO" id="GO:0006189">
    <property type="term" value="P:'de novo' IMP biosynthetic process"/>
    <property type="evidence" value="ECO:0007669"/>
    <property type="project" value="UniProtKB-UniRule"/>
</dbReference>
<dbReference type="InterPro" id="IPR000836">
    <property type="entry name" value="PRTase_dom"/>
</dbReference>
<accession>A0A0R2JHZ3</accession>
<dbReference type="InterPro" id="IPR017932">
    <property type="entry name" value="GATase_2_dom"/>
</dbReference>
<comment type="caution">
    <text evidence="7">Lacks conserved residue(s) required for the propagation of feature annotation.</text>
</comment>
<feature type="domain" description="Glutamine amidotransferase type-2" evidence="11">
    <location>
        <begin position="16"/>
        <end position="238"/>
    </location>
</feature>
<dbReference type="InterPro" id="IPR029055">
    <property type="entry name" value="Ntn_hydrolases_N"/>
</dbReference>
<organism evidence="12 13">
    <name type="scientific">Weissella minor</name>
    <dbReference type="NCBI Taxonomy" id="1620"/>
    <lineage>
        <taxon>Bacteria</taxon>
        <taxon>Bacillati</taxon>
        <taxon>Bacillota</taxon>
        <taxon>Bacilli</taxon>
        <taxon>Lactobacillales</taxon>
        <taxon>Lactobacillaceae</taxon>
        <taxon>Weissella</taxon>
    </lineage>
</organism>
<dbReference type="SUPFAM" id="SSF53271">
    <property type="entry name" value="PRTase-like"/>
    <property type="match status" value="1"/>
</dbReference>
<dbReference type="NCBIfam" id="TIGR01134">
    <property type="entry name" value="purF"/>
    <property type="match status" value="1"/>
</dbReference>
<sequence length="489" mass="53854">MPTTTVENEKSLNEECGIFGIWNDQKAAELTFYGLHALQHRGQEGAGIVAKQADGRLWQERGLGLLSEVFSDPRRMLNLTGEAAIGHVRYATAGNHGIENIQPFMVNFSDMQIALAHNGNITNAQTLKQELEDEGAIFQSSSDTEILLHLIRRSKAPTFDEKLKEALLRLRGGFAFILLTPNAMYAALDPHGFRPFVIGRLPEAGGYVVASETAALETVRAEFLQDVQPGELIRFDNAGMHLSKYTEQTTLNIDAMEYVYFARPDSNIYGVNVHRARKRMGEAIATEQPVDADMVVGVPNSSLSAAMGYAEKAQLPNEMGLVKNQYIARSFIEPTQERRERAVRMKLSAVPAIVAGQRVILVDDSIVRGTTSKYIIKMLRDAGASEVHVRIASPAFKYPSFYGVDMQTTDELMAAHYSKDEMCDIIGADSLEFLSVEGLVTSIDLPYQGAGNGLTTAYFDGHYPSPVYDYQDSLAELAAANIVTFDPEP</sequence>
<comment type="cofactor">
    <cofactor evidence="7 10">
        <name>Mg(2+)</name>
        <dbReference type="ChEBI" id="CHEBI:18420"/>
    </cofactor>
    <text evidence="7 10">Binds 1 Mg(2+) ion per subunit.</text>
</comment>
<dbReference type="SUPFAM" id="SSF56235">
    <property type="entry name" value="N-terminal nucleophile aminohydrolases (Ntn hydrolases)"/>
    <property type="match status" value="1"/>
</dbReference>
<keyword evidence="4 7" id="KW-0808">Transferase</keyword>
<keyword evidence="13" id="KW-1185">Reference proteome</keyword>
<comment type="function">
    <text evidence="7">Catalyzes the formation of phosphoribosylamine from phosphoribosylpyrophosphate (PRPP) and glutamine.</text>
</comment>
<dbReference type="GO" id="GO:0000287">
    <property type="term" value="F:magnesium ion binding"/>
    <property type="evidence" value="ECO:0007669"/>
    <property type="project" value="UniProtKB-UniRule"/>
</dbReference>
<dbReference type="PIRSF" id="PIRSF000485">
    <property type="entry name" value="Amd_phspho_trans"/>
    <property type="match status" value="1"/>
</dbReference>
<evidence type="ECO:0000256" key="7">
    <source>
        <dbReference type="HAMAP-Rule" id="MF_01931"/>
    </source>
</evidence>
<evidence type="ECO:0000256" key="4">
    <source>
        <dbReference type="ARBA" id="ARBA00022679"/>
    </source>
</evidence>
<gene>
    <name evidence="7" type="primary">purF</name>
    <name evidence="12" type="ORF">IV67_GL000464</name>
</gene>